<dbReference type="InterPro" id="IPR013762">
    <property type="entry name" value="Integrase-like_cat_sf"/>
</dbReference>
<proteinExistence type="predicted"/>
<feature type="domain" description="Tyr recombinase" evidence="2">
    <location>
        <begin position="1"/>
        <end position="98"/>
    </location>
</feature>
<evidence type="ECO:0000259" key="2">
    <source>
        <dbReference type="PROSITE" id="PS51898"/>
    </source>
</evidence>
<evidence type="ECO:0000313" key="3">
    <source>
        <dbReference type="EMBL" id="OIQ74320.1"/>
    </source>
</evidence>
<gene>
    <name evidence="3" type="primary">xerC_61</name>
    <name evidence="3" type="ORF">GALL_440260</name>
</gene>
<dbReference type="Gene3D" id="1.10.443.10">
    <property type="entry name" value="Intergrase catalytic core"/>
    <property type="match status" value="1"/>
</dbReference>
<dbReference type="AlphaFoldDB" id="A0A1J5PU04"/>
<organism evidence="3">
    <name type="scientific">mine drainage metagenome</name>
    <dbReference type="NCBI Taxonomy" id="410659"/>
    <lineage>
        <taxon>unclassified sequences</taxon>
        <taxon>metagenomes</taxon>
        <taxon>ecological metagenomes</taxon>
    </lineage>
</organism>
<dbReference type="EMBL" id="MLJW01002548">
    <property type="protein sequence ID" value="OIQ74320.1"/>
    <property type="molecule type" value="Genomic_DNA"/>
</dbReference>
<dbReference type="GO" id="GO:0015074">
    <property type="term" value="P:DNA integration"/>
    <property type="evidence" value="ECO:0007669"/>
    <property type="project" value="InterPro"/>
</dbReference>
<dbReference type="PROSITE" id="PS51898">
    <property type="entry name" value="TYR_RECOMBINASE"/>
    <property type="match status" value="1"/>
</dbReference>
<dbReference type="InterPro" id="IPR011010">
    <property type="entry name" value="DNA_brk_join_enz"/>
</dbReference>
<comment type="caution">
    <text evidence="3">The sequence shown here is derived from an EMBL/GenBank/DDBJ whole genome shotgun (WGS) entry which is preliminary data.</text>
</comment>
<accession>A0A1J5PU04</accession>
<dbReference type="GO" id="GO:0003677">
    <property type="term" value="F:DNA binding"/>
    <property type="evidence" value="ECO:0007669"/>
    <property type="project" value="InterPro"/>
</dbReference>
<sequence>MRGIAAVPELFLNARGEPLTRAGFEYILNKHAHAAEVHCPSLSTKRISPHVLRHTCALTILQATKDIRKVALWLGHAHIQTTEIYTRADPSVKLEALESVIAPKLRSGRFKATDKLIASLNPRSLMQSHKPTN</sequence>
<name>A0A1J5PU04_9ZZZZ</name>
<evidence type="ECO:0000256" key="1">
    <source>
        <dbReference type="ARBA" id="ARBA00023172"/>
    </source>
</evidence>
<dbReference type="GO" id="GO:0006310">
    <property type="term" value="P:DNA recombination"/>
    <property type="evidence" value="ECO:0007669"/>
    <property type="project" value="UniProtKB-KW"/>
</dbReference>
<keyword evidence="1" id="KW-0233">DNA recombination</keyword>
<dbReference type="Pfam" id="PF00589">
    <property type="entry name" value="Phage_integrase"/>
    <property type="match status" value="1"/>
</dbReference>
<dbReference type="SUPFAM" id="SSF56349">
    <property type="entry name" value="DNA breaking-rejoining enzymes"/>
    <property type="match status" value="1"/>
</dbReference>
<dbReference type="InterPro" id="IPR002104">
    <property type="entry name" value="Integrase_catalytic"/>
</dbReference>
<reference evidence="3" key="1">
    <citation type="submission" date="2016-10" db="EMBL/GenBank/DDBJ databases">
        <title>Sequence of Gallionella enrichment culture.</title>
        <authorList>
            <person name="Poehlein A."/>
            <person name="Muehling M."/>
            <person name="Daniel R."/>
        </authorList>
    </citation>
    <scope>NUCLEOTIDE SEQUENCE</scope>
</reference>
<protein>
    <submittedName>
        <fullName evidence="3">Tyrosine recombinase XerC</fullName>
    </submittedName>
</protein>